<dbReference type="RefSeq" id="WP_341376666.1">
    <property type="nucleotide sequence ID" value="NZ_JBBUTF010000033.1"/>
</dbReference>
<comment type="caution">
    <text evidence="1">The sequence shown here is derived from an EMBL/GenBank/DDBJ whole genome shotgun (WGS) entry which is preliminary data.</text>
</comment>
<sequence length="199" mass="22565">MPCPPSLPPAPAVAAPARRHWLRRAVGLWLGGPGLAALRPVQAERIDLLELAVRRTDSALVLDYQARLQLSGAVEEALRRGVPVYFAAEARLLRRRWYWRDERVARISRQWRMSYQPLTANWRLTLGGLSQVHASMAEALAVISRVAGWRLAELSQLDADVDHYLEFSLQLDTTQLPRPMQIDLGGDWKLGVERTMELR</sequence>
<dbReference type="Proteomes" id="UP001368500">
    <property type="component" value="Unassembled WGS sequence"/>
</dbReference>
<dbReference type="EMBL" id="JBBUTF010000033">
    <property type="protein sequence ID" value="MEK8028878.1"/>
    <property type="molecule type" value="Genomic_DNA"/>
</dbReference>
<name>A0ABU9BH69_9BURK</name>
<dbReference type="Pfam" id="PF14334">
    <property type="entry name" value="DUF4390"/>
    <property type="match status" value="1"/>
</dbReference>
<evidence type="ECO:0000313" key="2">
    <source>
        <dbReference type="Proteomes" id="UP001368500"/>
    </source>
</evidence>
<dbReference type="InterPro" id="IPR025500">
    <property type="entry name" value="DUF4390"/>
</dbReference>
<gene>
    <name evidence="1" type="ORF">AACH11_23210</name>
</gene>
<protein>
    <submittedName>
        <fullName evidence="1">DUF4390 domain-containing protein</fullName>
    </submittedName>
</protein>
<evidence type="ECO:0000313" key="1">
    <source>
        <dbReference type="EMBL" id="MEK8028878.1"/>
    </source>
</evidence>
<keyword evidence="2" id="KW-1185">Reference proteome</keyword>
<organism evidence="1 2">
    <name type="scientific">Pseudaquabacterium rugosum</name>
    <dbReference type="NCBI Taxonomy" id="2984194"/>
    <lineage>
        <taxon>Bacteria</taxon>
        <taxon>Pseudomonadati</taxon>
        <taxon>Pseudomonadota</taxon>
        <taxon>Betaproteobacteria</taxon>
        <taxon>Burkholderiales</taxon>
        <taxon>Sphaerotilaceae</taxon>
        <taxon>Pseudaquabacterium</taxon>
    </lineage>
</organism>
<reference evidence="1 2" key="1">
    <citation type="submission" date="2024-04" db="EMBL/GenBank/DDBJ databases">
        <title>Novel species of the genus Ideonella isolated from streams.</title>
        <authorList>
            <person name="Lu H."/>
        </authorList>
    </citation>
    <scope>NUCLEOTIDE SEQUENCE [LARGE SCALE GENOMIC DNA]</scope>
    <source>
        <strain evidence="1 2">BYS139W</strain>
    </source>
</reference>
<accession>A0ABU9BH69</accession>
<proteinExistence type="predicted"/>